<feature type="transmembrane region" description="Helical" evidence="7">
    <location>
        <begin position="145"/>
        <end position="163"/>
    </location>
</feature>
<keyword evidence="6 7" id="KW-0472">Membrane</keyword>
<dbReference type="InterPro" id="IPR035906">
    <property type="entry name" value="MetI-like_sf"/>
</dbReference>
<sequence>MGMIDEAAGLIPGRRVARARFHQAAAAVLILAVMVAISAPWIAPYSPSAQSLDQIQLPSASHWLGTDALGRDILSRMMYALRTDLSLIVPAAGLPMIVGTLIGTLAGYVGGLVDGAVRWIADVFQGLPVYIFLVALVAAMGRGPASLLVAFTALGWIVYARLVRTEVRRVKASGFVEANHLIGKSAPKVLVQHVLPHALKQTATYFVFDLGMALQGVAVLSFFNLGVKAGTPELGTMIAEAQIFLRTGAWMVAFPGAAIVILGVCITAVGDHLKARMQGDPDGR</sequence>
<evidence type="ECO:0000256" key="2">
    <source>
        <dbReference type="ARBA" id="ARBA00022448"/>
    </source>
</evidence>
<evidence type="ECO:0000313" key="9">
    <source>
        <dbReference type="EMBL" id="MTD57976.1"/>
    </source>
</evidence>
<dbReference type="Pfam" id="PF00528">
    <property type="entry name" value="BPD_transp_1"/>
    <property type="match status" value="1"/>
</dbReference>
<dbReference type="OrthoDB" id="9812701at2"/>
<accession>A0A6N7Z941</accession>
<dbReference type="PANTHER" id="PTHR43386:SF1">
    <property type="entry name" value="D,D-DIPEPTIDE TRANSPORT SYSTEM PERMEASE PROTEIN DDPC-RELATED"/>
    <property type="match status" value="1"/>
</dbReference>
<evidence type="ECO:0000256" key="6">
    <source>
        <dbReference type="ARBA" id="ARBA00023136"/>
    </source>
</evidence>
<dbReference type="Proteomes" id="UP000440096">
    <property type="component" value="Unassembled WGS sequence"/>
</dbReference>
<evidence type="ECO:0000256" key="3">
    <source>
        <dbReference type="ARBA" id="ARBA00022475"/>
    </source>
</evidence>
<dbReference type="PROSITE" id="PS50928">
    <property type="entry name" value="ABC_TM1"/>
    <property type="match status" value="1"/>
</dbReference>
<feature type="transmembrane region" description="Helical" evidence="7">
    <location>
        <begin position="247"/>
        <end position="269"/>
    </location>
</feature>
<dbReference type="InterPro" id="IPR000515">
    <property type="entry name" value="MetI-like"/>
</dbReference>
<dbReference type="EMBL" id="WMBA01000057">
    <property type="protein sequence ID" value="MTD57976.1"/>
    <property type="molecule type" value="Genomic_DNA"/>
</dbReference>
<dbReference type="GO" id="GO:0055085">
    <property type="term" value="P:transmembrane transport"/>
    <property type="evidence" value="ECO:0007669"/>
    <property type="project" value="InterPro"/>
</dbReference>
<name>A0A6N7Z941_9PSEU</name>
<dbReference type="GO" id="GO:0005886">
    <property type="term" value="C:plasma membrane"/>
    <property type="evidence" value="ECO:0007669"/>
    <property type="project" value="UniProtKB-SubCell"/>
</dbReference>
<evidence type="ECO:0000256" key="5">
    <source>
        <dbReference type="ARBA" id="ARBA00022989"/>
    </source>
</evidence>
<dbReference type="InterPro" id="IPR050366">
    <property type="entry name" value="BP-dependent_transpt_permease"/>
</dbReference>
<evidence type="ECO:0000256" key="4">
    <source>
        <dbReference type="ARBA" id="ARBA00022692"/>
    </source>
</evidence>
<protein>
    <submittedName>
        <fullName evidence="9">ABC transporter permease subunit</fullName>
    </submittedName>
</protein>
<feature type="transmembrane region" description="Helical" evidence="7">
    <location>
        <begin position="24"/>
        <end position="43"/>
    </location>
</feature>
<comment type="caution">
    <text evidence="9">The sequence shown here is derived from an EMBL/GenBank/DDBJ whole genome shotgun (WGS) entry which is preliminary data.</text>
</comment>
<keyword evidence="3" id="KW-1003">Cell membrane</keyword>
<feature type="transmembrane region" description="Helical" evidence="7">
    <location>
        <begin position="205"/>
        <end position="227"/>
    </location>
</feature>
<keyword evidence="5 7" id="KW-1133">Transmembrane helix</keyword>
<dbReference type="SUPFAM" id="SSF161098">
    <property type="entry name" value="MetI-like"/>
    <property type="match status" value="1"/>
</dbReference>
<keyword evidence="2 7" id="KW-0813">Transport</keyword>
<dbReference type="AlphaFoldDB" id="A0A6N7Z941"/>
<feature type="transmembrane region" description="Helical" evidence="7">
    <location>
        <begin position="87"/>
        <end position="109"/>
    </location>
</feature>
<evidence type="ECO:0000259" key="8">
    <source>
        <dbReference type="PROSITE" id="PS50928"/>
    </source>
</evidence>
<feature type="transmembrane region" description="Helical" evidence="7">
    <location>
        <begin position="116"/>
        <end position="139"/>
    </location>
</feature>
<feature type="domain" description="ABC transmembrane type-1" evidence="8">
    <location>
        <begin position="81"/>
        <end position="270"/>
    </location>
</feature>
<evidence type="ECO:0000313" key="10">
    <source>
        <dbReference type="Proteomes" id="UP000440096"/>
    </source>
</evidence>
<proteinExistence type="inferred from homology"/>
<dbReference type="InterPro" id="IPR025966">
    <property type="entry name" value="OppC_N"/>
</dbReference>
<gene>
    <name evidence="9" type="ORF">GKO32_28925</name>
</gene>
<dbReference type="Gene3D" id="1.10.3720.10">
    <property type="entry name" value="MetI-like"/>
    <property type="match status" value="1"/>
</dbReference>
<dbReference type="CDD" id="cd06261">
    <property type="entry name" value="TM_PBP2"/>
    <property type="match status" value="1"/>
</dbReference>
<reference evidence="9 10" key="1">
    <citation type="submission" date="2019-11" db="EMBL/GenBank/DDBJ databases">
        <title>Draft genome of Amycolatopsis RM579.</title>
        <authorList>
            <person name="Duangmal K."/>
            <person name="Mingma R."/>
        </authorList>
    </citation>
    <scope>NUCLEOTIDE SEQUENCE [LARGE SCALE GENOMIC DNA]</scope>
    <source>
        <strain evidence="9 10">RM579</strain>
    </source>
</reference>
<keyword evidence="10" id="KW-1185">Reference proteome</keyword>
<dbReference type="PANTHER" id="PTHR43386">
    <property type="entry name" value="OLIGOPEPTIDE TRANSPORT SYSTEM PERMEASE PROTEIN APPC"/>
    <property type="match status" value="1"/>
</dbReference>
<evidence type="ECO:0000256" key="7">
    <source>
        <dbReference type="RuleBase" id="RU363032"/>
    </source>
</evidence>
<comment type="similarity">
    <text evidence="7">Belongs to the binding-protein-dependent transport system permease family.</text>
</comment>
<keyword evidence="4 7" id="KW-0812">Transmembrane</keyword>
<comment type="subcellular location">
    <subcellularLocation>
        <location evidence="1 7">Cell membrane</location>
        <topology evidence="1 7">Multi-pass membrane protein</topology>
    </subcellularLocation>
</comment>
<evidence type="ECO:0000256" key="1">
    <source>
        <dbReference type="ARBA" id="ARBA00004651"/>
    </source>
</evidence>
<organism evidence="9 10">
    <name type="scientific">Amycolatopsis pithecellobii</name>
    <dbReference type="NCBI Taxonomy" id="664692"/>
    <lineage>
        <taxon>Bacteria</taxon>
        <taxon>Bacillati</taxon>
        <taxon>Actinomycetota</taxon>
        <taxon>Actinomycetes</taxon>
        <taxon>Pseudonocardiales</taxon>
        <taxon>Pseudonocardiaceae</taxon>
        <taxon>Amycolatopsis</taxon>
    </lineage>
</organism>
<dbReference type="Pfam" id="PF12911">
    <property type="entry name" value="OppC_N"/>
    <property type="match status" value="1"/>
</dbReference>